<comment type="subcellular location">
    <subcellularLocation>
        <location evidence="1">Membrane</location>
        <topology evidence="1">Multi-pass membrane protein</topology>
    </subcellularLocation>
</comment>
<evidence type="ECO:0000256" key="4">
    <source>
        <dbReference type="ARBA" id="ARBA00023136"/>
    </source>
</evidence>
<gene>
    <name evidence="7" type="ORF">SNEC2469_LOCUS25654</name>
</gene>
<dbReference type="EMBL" id="CAJNJA010050897">
    <property type="protein sequence ID" value="CAE7843059.1"/>
    <property type="molecule type" value="Genomic_DNA"/>
</dbReference>
<keyword evidence="2 6" id="KW-0812">Transmembrane</keyword>
<dbReference type="InterPro" id="IPR019184">
    <property type="entry name" value="Uncharacterised_TM-17"/>
</dbReference>
<feature type="compositionally biased region" description="Basic and acidic residues" evidence="5">
    <location>
        <begin position="189"/>
        <end position="203"/>
    </location>
</feature>
<dbReference type="Proteomes" id="UP000601435">
    <property type="component" value="Unassembled WGS sequence"/>
</dbReference>
<evidence type="ECO:0000256" key="5">
    <source>
        <dbReference type="SAM" id="MobiDB-lite"/>
    </source>
</evidence>
<evidence type="ECO:0000313" key="8">
    <source>
        <dbReference type="Proteomes" id="UP000601435"/>
    </source>
</evidence>
<evidence type="ECO:0000313" key="7">
    <source>
        <dbReference type="EMBL" id="CAE7843059.1"/>
    </source>
</evidence>
<feature type="region of interest" description="Disordered" evidence="5">
    <location>
        <begin position="173"/>
        <end position="222"/>
    </location>
</feature>
<name>A0A812ZVD9_9DINO</name>
<dbReference type="GO" id="GO:0016020">
    <property type="term" value="C:membrane"/>
    <property type="evidence" value="ECO:0007669"/>
    <property type="project" value="UniProtKB-SubCell"/>
</dbReference>
<evidence type="ECO:0000256" key="3">
    <source>
        <dbReference type="ARBA" id="ARBA00022989"/>
    </source>
</evidence>
<comment type="caution">
    <text evidence="7">The sequence shown here is derived from an EMBL/GenBank/DDBJ whole genome shotgun (WGS) entry which is preliminary data.</text>
</comment>
<organism evidence="7 8">
    <name type="scientific">Symbiodinium necroappetens</name>
    <dbReference type="NCBI Taxonomy" id="1628268"/>
    <lineage>
        <taxon>Eukaryota</taxon>
        <taxon>Sar</taxon>
        <taxon>Alveolata</taxon>
        <taxon>Dinophyceae</taxon>
        <taxon>Suessiales</taxon>
        <taxon>Symbiodiniaceae</taxon>
        <taxon>Symbiodinium</taxon>
    </lineage>
</organism>
<protein>
    <submittedName>
        <fullName evidence="7">Uncharacterized protein</fullName>
    </submittedName>
</protein>
<feature type="transmembrane region" description="Helical" evidence="6">
    <location>
        <begin position="42"/>
        <end position="62"/>
    </location>
</feature>
<keyword evidence="8" id="KW-1185">Reference proteome</keyword>
<sequence length="222" mass="24758">MVWKYCSDTATRRTFCPLISDIPVGSGRCLRQVIAGWAKHRWIQGTVVVAILCINYLLCFVLEPCRLYLGYAGNLGEKVPELFLFVFLCMGCVAILLTELVLCEILESLQPANCSFAPELPCILPMEQACWIVRLALLVCELALGIRTLRRLIHDQSARFFVALDSPEGQSFDDLSRLGTIPPGGQETGEAREPRPRPERDRGLAAQIYGRPSPELSRPHAD</sequence>
<keyword evidence="3 6" id="KW-1133">Transmembrane helix</keyword>
<evidence type="ECO:0000256" key="6">
    <source>
        <dbReference type="SAM" id="Phobius"/>
    </source>
</evidence>
<keyword evidence="4 6" id="KW-0472">Membrane</keyword>
<dbReference type="AlphaFoldDB" id="A0A812ZVD9"/>
<reference evidence="7" key="1">
    <citation type="submission" date="2021-02" db="EMBL/GenBank/DDBJ databases">
        <authorList>
            <person name="Dougan E. K."/>
            <person name="Rhodes N."/>
            <person name="Thang M."/>
            <person name="Chan C."/>
        </authorList>
    </citation>
    <scope>NUCLEOTIDE SEQUENCE</scope>
</reference>
<dbReference type="OrthoDB" id="422481at2759"/>
<evidence type="ECO:0000256" key="1">
    <source>
        <dbReference type="ARBA" id="ARBA00004141"/>
    </source>
</evidence>
<feature type="transmembrane region" description="Helical" evidence="6">
    <location>
        <begin position="82"/>
        <end position="102"/>
    </location>
</feature>
<evidence type="ECO:0000256" key="2">
    <source>
        <dbReference type="ARBA" id="ARBA00022692"/>
    </source>
</evidence>
<dbReference type="Pfam" id="PF09799">
    <property type="entry name" value="Transmemb_17"/>
    <property type="match status" value="1"/>
</dbReference>
<proteinExistence type="predicted"/>
<accession>A0A812ZVD9</accession>